<dbReference type="NCBIfam" id="TIGR04057">
    <property type="entry name" value="SusC_RagA_signa"/>
    <property type="match status" value="1"/>
</dbReference>
<dbReference type="SUPFAM" id="SSF49464">
    <property type="entry name" value="Carboxypeptidase regulatory domain-like"/>
    <property type="match status" value="1"/>
</dbReference>
<dbReference type="GO" id="GO:0009279">
    <property type="term" value="C:cell outer membrane"/>
    <property type="evidence" value="ECO:0007669"/>
    <property type="project" value="UniProtKB-SubCell"/>
</dbReference>
<evidence type="ECO:0000313" key="14">
    <source>
        <dbReference type="EMBL" id="MVB05960.1"/>
    </source>
</evidence>
<dbReference type="EMBL" id="QTZN02000004">
    <property type="protein sequence ID" value="MVB05960.1"/>
    <property type="molecule type" value="Genomic_DNA"/>
</dbReference>
<gene>
    <name evidence="14" type="ORF">DWB62_002905</name>
    <name evidence="13" type="ORF">GNY23_02905</name>
</gene>
<keyword evidence="4" id="KW-0410">Iron transport</keyword>
<keyword evidence="9 10" id="KW-0998">Cell outer membrane</keyword>
<sequence length="1095" mass="122349">MKKNKTYRLQEDTSLLKMLKIMRFTIFILLVSVSQTFAIKSYAQLTKISLDMTNVSVEEVIDQIENSSEYFFMYNNDLIDVSRKVDIKVEEIKIDQVLDKLFEDTDVSYSILDRHILLVNSEGKEKNNLQQKSVSGKITDPNGIPLPGATIMVKGTTNGTISDIDGNYTLLNVPGDGVLVYSFIGMKTFEVAVEDKSILNLTMVEDSIGLEEIVAIGYGTMKAGDVTSSVSSVKSENFNKGAVKDIGQLVAGKVAGLVITNPSGDPTSTTQIQLRGTNTFGGANTNPLVLIDGIPGSLTTVPPEDVESIEILKDGSAAAIYGTRGTNGVILITTKQFKKSDENINKVEYSGYMSTSQIVKRPEMLNADEFRALYPDEVDNGADTDWLDEIMRTPFSHVHNLTFQGGSSSTNYIANANYNSSEGIMLKSKNETFKGRFQVNHNMFDDKLQIKMGIIGMTNNHPSTTSNGTFNGYTYRMAVSRKPTDPVKNEDGSWHQNFGKFEYENPLSRLYEADGEVKNSELRYNTNIIFKPISDLTVNAVLSYSQSHREYGYSESLKHVSNLRDGLSGWSSVGANTYMEKVAEITALYKKDLENHKFSILGGYSYTETDYESMDFSNYGFQDEYFGGWHNIGIGSAFKEGKAGAGSSKSTSNLIGFFGRATYAFKDKYLLMASLRREGASQLWGTDNKWGLFPSVSLGWRITEEAFMQNQNIFDNLKLRVGYGVTGSQPSQAFLGVGMLKYDKYAYVNGEWLQTIVPASNSNPNLKWEEKKETNIGLDFSSLGGRLSGSIDVYNRKVDGLLYDFSVSVPPYDYGSIKANGGVIENRGIEVMLSGTPFKTNDFEWTTTLTFSRNDNKLKSINGSVFKTDYDYFDTGWLAEPVKTNTHRVQVGERIGNFWGYKVADIDENGKWIYEDRNGDLIPNDEFAQSLEDKKVIGNGVPTMYAGWNNNIRYKDFDLSITMRGAFDYQIINEARMYYENPKNSRNENRLASVNDLIFGKATLSKEIDPNFNSYYVENGDYWKIDNITLGYTLKNAGKYIQSIRFYGSVLNAATFTGYKGIDPEVNASGLDPGLDNRNQYPRVRSYTLGVNVKF</sequence>
<evidence type="ECO:0000313" key="15">
    <source>
        <dbReference type="Proteomes" id="UP000285951"/>
    </source>
</evidence>
<comment type="caution">
    <text evidence="13">The sequence shown here is derived from an EMBL/GenBank/DDBJ whole genome shotgun (WGS) entry which is preliminary data.</text>
</comment>
<dbReference type="InterPro" id="IPR011662">
    <property type="entry name" value="Secretin/TonB_short_N"/>
</dbReference>
<dbReference type="OrthoDB" id="9768177at2"/>
<accession>A0A7M4D276</accession>
<evidence type="ECO:0000256" key="3">
    <source>
        <dbReference type="ARBA" id="ARBA00022452"/>
    </source>
</evidence>
<dbReference type="Pfam" id="PF07660">
    <property type="entry name" value="STN"/>
    <property type="match status" value="1"/>
</dbReference>
<dbReference type="Gene3D" id="2.60.40.1120">
    <property type="entry name" value="Carboxypeptidase-like, regulatory domain"/>
    <property type="match status" value="1"/>
</dbReference>
<dbReference type="Proteomes" id="UP000285951">
    <property type="component" value="Unassembled WGS sequence"/>
</dbReference>
<evidence type="ECO:0000256" key="9">
    <source>
        <dbReference type="ARBA" id="ARBA00023237"/>
    </source>
</evidence>
<evidence type="ECO:0000256" key="2">
    <source>
        <dbReference type="ARBA" id="ARBA00022448"/>
    </source>
</evidence>
<evidence type="ECO:0000313" key="16">
    <source>
        <dbReference type="Proteomes" id="UP000462449"/>
    </source>
</evidence>
<dbReference type="GO" id="GO:0006826">
    <property type="term" value="P:iron ion transport"/>
    <property type="evidence" value="ECO:0007669"/>
    <property type="project" value="UniProtKB-KW"/>
</dbReference>
<evidence type="ECO:0000256" key="8">
    <source>
        <dbReference type="ARBA" id="ARBA00023136"/>
    </source>
</evidence>
<dbReference type="SMART" id="SM00965">
    <property type="entry name" value="STN"/>
    <property type="match status" value="1"/>
</dbReference>
<dbReference type="Proteomes" id="UP000462449">
    <property type="component" value="Unassembled WGS sequence"/>
</dbReference>
<evidence type="ECO:0000256" key="1">
    <source>
        <dbReference type="ARBA" id="ARBA00004571"/>
    </source>
</evidence>
<proteinExistence type="inferred from homology"/>
<keyword evidence="15" id="KW-1185">Reference proteome</keyword>
<keyword evidence="8 10" id="KW-0472">Membrane</keyword>
<protein>
    <submittedName>
        <fullName evidence="13">SusC/RagA family TonB-linked outer membrane protein</fullName>
    </submittedName>
</protein>
<dbReference type="PROSITE" id="PS52016">
    <property type="entry name" value="TONB_DEPENDENT_REC_3"/>
    <property type="match status" value="1"/>
</dbReference>
<dbReference type="RefSeq" id="WP_156194663.1">
    <property type="nucleotide sequence ID" value="NZ_QTZN02000004.1"/>
</dbReference>
<dbReference type="SUPFAM" id="SSF56935">
    <property type="entry name" value="Porins"/>
    <property type="match status" value="1"/>
</dbReference>
<evidence type="ECO:0000313" key="13">
    <source>
        <dbReference type="EMBL" id="MUP36755.1"/>
    </source>
</evidence>
<evidence type="ECO:0000256" key="11">
    <source>
        <dbReference type="RuleBase" id="RU003357"/>
    </source>
</evidence>
<comment type="subcellular location">
    <subcellularLocation>
        <location evidence="1 10">Cell outer membrane</location>
        <topology evidence="1 10">Multi-pass membrane protein</topology>
    </subcellularLocation>
</comment>
<dbReference type="Pfam" id="PF13715">
    <property type="entry name" value="CarbopepD_reg_2"/>
    <property type="match status" value="1"/>
</dbReference>
<dbReference type="InterPro" id="IPR036942">
    <property type="entry name" value="Beta-barrel_TonB_sf"/>
</dbReference>
<dbReference type="Gene3D" id="2.170.130.10">
    <property type="entry name" value="TonB-dependent receptor, plug domain"/>
    <property type="match status" value="1"/>
</dbReference>
<evidence type="ECO:0000256" key="7">
    <source>
        <dbReference type="ARBA" id="ARBA00023077"/>
    </source>
</evidence>
<feature type="domain" description="Secretin/TonB short N-terminal" evidence="12">
    <location>
        <begin position="70"/>
        <end position="121"/>
    </location>
</feature>
<evidence type="ECO:0000259" key="12">
    <source>
        <dbReference type="SMART" id="SM00965"/>
    </source>
</evidence>
<reference evidence="14 15" key="1">
    <citation type="submission" date="2019-11" db="EMBL/GenBank/DDBJ databases">
        <title>Draft genome sequence of Labilibaculum sp. strain SYP isolated from Black Sea.</title>
        <authorList>
            <person name="Yadav S."/>
            <person name="Villanueva L."/>
        </authorList>
    </citation>
    <scope>NUCLEOTIDE SEQUENCE [LARGE SCALE GENOMIC DNA]</scope>
    <source>
        <strain evidence="14 15">44</strain>
    </source>
</reference>
<organism evidence="13 16">
    <name type="scientific">Labilibaculum euxinus</name>
    <dbReference type="NCBI Taxonomy" id="2686357"/>
    <lineage>
        <taxon>Bacteria</taxon>
        <taxon>Pseudomonadati</taxon>
        <taxon>Bacteroidota</taxon>
        <taxon>Bacteroidia</taxon>
        <taxon>Marinilabiliales</taxon>
        <taxon>Marinifilaceae</taxon>
        <taxon>Labilibaculum</taxon>
    </lineage>
</organism>
<dbReference type="InterPro" id="IPR023997">
    <property type="entry name" value="TonB-dep_OMP_SusC/RagA_CS"/>
</dbReference>
<reference evidence="13 16" key="2">
    <citation type="submission" date="2019-12" db="EMBL/GenBank/DDBJ databases">
        <title>Draft genome sequence of Labilibaculum sp. strain 44 isolated from deep waters of Black Sea.</title>
        <authorList>
            <person name="Yadav S."/>
            <person name="Villanueva L."/>
        </authorList>
    </citation>
    <scope>NUCLEOTIDE SEQUENCE [LARGE SCALE GENOMIC DNA]</scope>
    <source>
        <strain evidence="13 16">44</strain>
    </source>
</reference>
<keyword evidence="4" id="KW-0406">Ion transport</keyword>
<evidence type="ECO:0000256" key="10">
    <source>
        <dbReference type="PROSITE-ProRule" id="PRU01360"/>
    </source>
</evidence>
<evidence type="ECO:0000256" key="4">
    <source>
        <dbReference type="ARBA" id="ARBA00022496"/>
    </source>
</evidence>
<dbReference type="Gene3D" id="2.40.170.20">
    <property type="entry name" value="TonB-dependent receptor, beta-barrel domain"/>
    <property type="match status" value="1"/>
</dbReference>
<dbReference type="InterPro" id="IPR023996">
    <property type="entry name" value="TonB-dep_OMP_SusC/RagA"/>
</dbReference>
<evidence type="ECO:0000256" key="6">
    <source>
        <dbReference type="ARBA" id="ARBA00023004"/>
    </source>
</evidence>
<dbReference type="InterPro" id="IPR008969">
    <property type="entry name" value="CarboxyPept-like_regulatory"/>
</dbReference>
<keyword evidence="5 10" id="KW-0812">Transmembrane</keyword>
<dbReference type="EMBL" id="WOTW01000004">
    <property type="protein sequence ID" value="MUP36755.1"/>
    <property type="molecule type" value="Genomic_DNA"/>
</dbReference>
<dbReference type="Pfam" id="PF07715">
    <property type="entry name" value="Plug"/>
    <property type="match status" value="1"/>
</dbReference>
<keyword evidence="6" id="KW-0408">Iron</keyword>
<keyword evidence="2 10" id="KW-0813">Transport</keyword>
<dbReference type="InterPro" id="IPR039426">
    <property type="entry name" value="TonB-dep_rcpt-like"/>
</dbReference>
<name>A0A7M4D276_9BACT</name>
<dbReference type="NCBIfam" id="TIGR04056">
    <property type="entry name" value="OMP_RagA_SusC"/>
    <property type="match status" value="1"/>
</dbReference>
<keyword evidence="7 11" id="KW-0798">TonB box</keyword>
<dbReference type="InterPro" id="IPR012910">
    <property type="entry name" value="Plug_dom"/>
</dbReference>
<keyword evidence="3 10" id="KW-1134">Transmembrane beta strand</keyword>
<evidence type="ECO:0000256" key="5">
    <source>
        <dbReference type="ARBA" id="ARBA00022692"/>
    </source>
</evidence>
<dbReference type="InterPro" id="IPR000531">
    <property type="entry name" value="Beta-barrel_TonB"/>
</dbReference>
<dbReference type="Pfam" id="PF00593">
    <property type="entry name" value="TonB_dep_Rec_b-barrel"/>
    <property type="match status" value="1"/>
</dbReference>
<comment type="similarity">
    <text evidence="10 11">Belongs to the TonB-dependent receptor family.</text>
</comment>
<dbReference type="InterPro" id="IPR037066">
    <property type="entry name" value="Plug_dom_sf"/>
</dbReference>
<dbReference type="AlphaFoldDB" id="A0A7M4D276"/>